<accession>A0AAU9TH11</accession>
<dbReference type="PANTHER" id="PTHR46600:SF11">
    <property type="entry name" value="THAP DOMAIN-CONTAINING PROTEIN 10"/>
    <property type="match status" value="1"/>
</dbReference>
<evidence type="ECO:0000256" key="2">
    <source>
        <dbReference type="ARBA" id="ARBA00022771"/>
    </source>
</evidence>
<dbReference type="AlphaFoldDB" id="A0AAU9TH11"/>
<dbReference type="PANTHER" id="PTHR46600">
    <property type="entry name" value="THAP DOMAIN-CONTAINING"/>
    <property type="match status" value="1"/>
</dbReference>
<organism evidence="7 8">
    <name type="scientific">Euphydryas editha</name>
    <name type="common">Edith's checkerspot</name>
    <dbReference type="NCBI Taxonomy" id="104508"/>
    <lineage>
        <taxon>Eukaryota</taxon>
        <taxon>Metazoa</taxon>
        <taxon>Ecdysozoa</taxon>
        <taxon>Arthropoda</taxon>
        <taxon>Hexapoda</taxon>
        <taxon>Insecta</taxon>
        <taxon>Pterygota</taxon>
        <taxon>Neoptera</taxon>
        <taxon>Endopterygota</taxon>
        <taxon>Lepidoptera</taxon>
        <taxon>Glossata</taxon>
        <taxon>Ditrysia</taxon>
        <taxon>Papilionoidea</taxon>
        <taxon>Nymphalidae</taxon>
        <taxon>Nymphalinae</taxon>
        <taxon>Euphydryas</taxon>
    </lineage>
</organism>
<proteinExistence type="predicted"/>
<dbReference type="SUPFAM" id="SSF57716">
    <property type="entry name" value="Glucocorticoid receptor-like (DNA-binding domain)"/>
    <property type="match status" value="1"/>
</dbReference>
<evidence type="ECO:0000256" key="3">
    <source>
        <dbReference type="ARBA" id="ARBA00022833"/>
    </source>
</evidence>
<name>A0AAU9TH11_EUPED</name>
<dbReference type="Proteomes" id="UP001153954">
    <property type="component" value="Unassembled WGS sequence"/>
</dbReference>
<evidence type="ECO:0000313" key="8">
    <source>
        <dbReference type="Proteomes" id="UP001153954"/>
    </source>
</evidence>
<sequence>MVKKCCVYTYPSESYGSCNISFHSIPKNEEMQKKMAQQYASEAKNSQKLFVCSRHFEPSCFYTSNSRQLLKAGSIPTISPVAKKIEVLSDIKLLQQLPTVRAEEEILRPAISLETAVTAGTSSSYTEEPPWKKLCPNVKVCVQVVQH</sequence>
<keyword evidence="1" id="KW-0479">Metal-binding</keyword>
<gene>
    <name evidence="7" type="ORF">EEDITHA_LOCUS1304</name>
</gene>
<evidence type="ECO:0000313" key="7">
    <source>
        <dbReference type="EMBL" id="CAH2084765.1"/>
    </source>
</evidence>
<dbReference type="SMART" id="SM00692">
    <property type="entry name" value="DM3"/>
    <property type="match status" value="1"/>
</dbReference>
<keyword evidence="8" id="KW-1185">Reference proteome</keyword>
<feature type="domain" description="THAP-type" evidence="6">
    <location>
        <begin position="1"/>
        <end position="79"/>
    </location>
</feature>
<dbReference type="InterPro" id="IPR026516">
    <property type="entry name" value="THAP1/10"/>
</dbReference>
<evidence type="ECO:0000256" key="1">
    <source>
        <dbReference type="ARBA" id="ARBA00022723"/>
    </source>
</evidence>
<dbReference type="EMBL" id="CAKOGL010000003">
    <property type="protein sequence ID" value="CAH2084765.1"/>
    <property type="molecule type" value="Genomic_DNA"/>
</dbReference>
<dbReference type="PROSITE" id="PS50950">
    <property type="entry name" value="ZF_THAP"/>
    <property type="match status" value="1"/>
</dbReference>
<evidence type="ECO:0000259" key="6">
    <source>
        <dbReference type="PROSITE" id="PS50950"/>
    </source>
</evidence>
<dbReference type="Pfam" id="PF05485">
    <property type="entry name" value="THAP"/>
    <property type="match status" value="1"/>
</dbReference>
<dbReference type="InterPro" id="IPR006612">
    <property type="entry name" value="THAP_Znf"/>
</dbReference>
<evidence type="ECO:0000256" key="4">
    <source>
        <dbReference type="ARBA" id="ARBA00023125"/>
    </source>
</evidence>
<dbReference type="GO" id="GO:0043565">
    <property type="term" value="F:sequence-specific DNA binding"/>
    <property type="evidence" value="ECO:0007669"/>
    <property type="project" value="InterPro"/>
</dbReference>
<protein>
    <recommendedName>
        <fullName evidence="6">THAP-type domain-containing protein</fullName>
    </recommendedName>
</protein>
<dbReference type="GO" id="GO:0008270">
    <property type="term" value="F:zinc ion binding"/>
    <property type="evidence" value="ECO:0007669"/>
    <property type="project" value="UniProtKB-KW"/>
</dbReference>
<evidence type="ECO:0000256" key="5">
    <source>
        <dbReference type="PROSITE-ProRule" id="PRU00309"/>
    </source>
</evidence>
<comment type="caution">
    <text evidence="7">The sequence shown here is derived from an EMBL/GenBank/DDBJ whole genome shotgun (WGS) entry which is preliminary data.</text>
</comment>
<keyword evidence="3" id="KW-0862">Zinc</keyword>
<reference evidence="7" key="1">
    <citation type="submission" date="2022-03" db="EMBL/GenBank/DDBJ databases">
        <authorList>
            <person name="Tunstrom K."/>
        </authorList>
    </citation>
    <scope>NUCLEOTIDE SEQUENCE</scope>
</reference>
<dbReference type="SMART" id="SM00980">
    <property type="entry name" value="THAP"/>
    <property type="match status" value="1"/>
</dbReference>
<keyword evidence="4 5" id="KW-0238">DNA-binding</keyword>
<keyword evidence="2 5" id="KW-0863">Zinc-finger</keyword>